<evidence type="ECO:0000313" key="1">
    <source>
        <dbReference type="EMBL" id="JAH93994.1"/>
    </source>
</evidence>
<reference evidence="1" key="1">
    <citation type="submission" date="2014-11" db="EMBL/GenBank/DDBJ databases">
        <authorList>
            <person name="Amaro Gonzalez C."/>
        </authorList>
    </citation>
    <scope>NUCLEOTIDE SEQUENCE</scope>
</reference>
<organism evidence="1">
    <name type="scientific">Anguilla anguilla</name>
    <name type="common">European freshwater eel</name>
    <name type="synonym">Muraena anguilla</name>
    <dbReference type="NCBI Taxonomy" id="7936"/>
    <lineage>
        <taxon>Eukaryota</taxon>
        <taxon>Metazoa</taxon>
        <taxon>Chordata</taxon>
        <taxon>Craniata</taxon>
        <taxon>Vertebrata</taxon>
        <taxon>Euteleostomi</taxon>
        <taxon>Actinopterygii</taxon>
        <taxon>Neopterygii</taxon>
        <taxon>Teleostei</taxon>
        <taxon>Anguilliformes</taxon>
        <taxon>Anguillidae</taxon>
        <taxon>Anguilla</taxon>
    </lineage>
</organism>
<proteinExistence type="predicted"/>
<reference evidence="1" key="2">
    <citation type="journal article" date="2015" name="Fish Shellfish Immunol.">
        <title>Early steps in the European eel (Anguilla anguilla)-Vibrio vulnificus interaction in the gills: Role of the RtxA13 toxin.</title>
        <authorList>
            <person name="Callol A."/>
            <person name="Pajuelo D."/>
            <person name="Ebbesson L."/>
            <person name="Teles M."/>
            <person name="MacKenzie S."/>
            <person name="Amaro C."/>
        </authorList>
    </citation>
    <scope>NUCLEOTIDE SEQUENCE</scope>
</reference>
<dbReference type="EMBL" id="GBXM01014583">
    <property type="protein sequence ID" value="JAH93994.1"/>
    <property type="molecule type" value="Transcribed_RNA"/>
</dbReference>
<sequence length="65" mass="7658">MLHIVDYWFSRYSLTYKVDTTTVPWLWPFPGVASYQRGEGRGETGKRRITFASLSSPQRKTWCKI</sequence>
<dbReference type="AlphaFoldDB" id="A0A0E9WUB1"/>
<accession>A0A0E9WUB1</accession>
<protein>
    <submittedName>
        <fullName evidence="1">Uncharacterized protein</fullName>
    </submittedName>
</protein>
<name>A0A0E9WUB1_ANGAN</name>